<dbReference type="Gene3D" id="1.20.120.340">
    <property type="entry name" value="Flagellar protein FliS"/>
    <property type="match status" value="1"/>
</dbReference>
<dbReference type="GO" id="GO:0044780">
    <property type="term" value="P:bacterial-type flagellum assembly"/>
    <property type="evidence" value="ECO:0007669"/>
    <property type="project" value="InterPro"/>
</dbReference>
<keyword evidence="1" id="KW-0282">Flagellum</keyword>
<organism evidence="1 2">
    <name type="scientific">Holtiella tumoricola</name>
    <dbReference type="NCBI Taxonomy" id="3018743"/>
    <lineage>
        <taxon>Bacteria</taxon>
        <taxon>Bacillati</taxon>
        <taxon>Bacillota</taxon>
        <taxon>Clostridia</taxon>
        <taxon>Lachnospirales</taxon>
        <taxon>Cellulosilyticaceae</taxon>
        <taxon>Holtiella</taxon>
    </lineage>
</organism>
<comment type="caution">
    <text evidence="1">The sequence shown here is derived from an EMBL/GenBank/DDBJ whole genome shotgun (WGS) entry which is preliminary data.</text>
</comment>
<protein>
    <submittedName>
        <fullName evidence="1">Flagellar protein FliS</fullName>
    </submittedName>
</protein>
<sequence>MVTTAYIAGATDAQLICVTYELFLEAIREALKVEGQVRKPHINRAREVLLVLSENLNLEVDVARNLMSLYIYIQDILINHYKDESKLEESYKLIEVIYEGYKEIAENGRHQVQTMQNTQAVYAGMTYGKDDLNEMIIESPNRGYQV</sequence>
<evidence type="ECO:0000313" key="1">
    <source>
        <dbReference type="EMBL" id="MDA3730514.1"/>
    </source>
</evidence>
<dbReference type="RefSeq" id="WP_271011128.1">
    <property type="nucleotide sequence ID" value="NZ_JAQIFT010000014.1"/>
</dbReference>
<dbReference type="InterPro" id="IPR003713">
    <property type="entry name" value="FliS"/>
</dbReference>
<dbReference type="EMBL" id="JAQIFT010000014">
    <property type="protein sequence ID" value="MDA3730514.1"/>
    <property type="molecule type" value="Genomic_DNA"/>
</dbReference>
<keyword evidence="1" id="KW-0966">Cell projection</keyword>
<reference evidence="1" key="1">
    <citation type="journal article" date="2023" name="Int. J. Syst. Evol. Microbiol.">
        <title>&lt;i&gt;Holtiella tumoricola&lt;/i&gt; gen. nov. sp. nov., isolated from a human clinical sample.</title>
        <authorList>
            <person name="Allen-Vercoe E."/>
            <person name="Daigneault M.C."/>
            <person name="Vancuren S.J."/>
            <person name="Cochrane K."/>
            <person name="O'Neal L.L."/>
            <person name="Sankaranarayanan K."/>
            <person name="Lawson P.A."/>
        </authorList>
    </citation>
    <scope>NUCLEOTIDE SEQUENCE</scope>
    <source>
        <strain evidence="1">CC70A</strain>
    </source>
</reference>
<dbReference type="AlphaFoldDB" id="A0AA42DK98"/>
<accession>A0AA42DK98</accession>
<dbReference type="Proteomes" id="UP001169242">
    <property type="component" value="Unassembled WGS sequence"/>
</dbReference>
<keyword evidence="2" id="KW-1185">Reference proteome</keyword>
<dbReference type="SUPFAM" id="SSF101116">
    <property type="entry name" value="Flagellar export chaperone FliS"/>
    <property type="match status" value="1"/>
</dbReference>
<evidence type="ECO:0000313" key="2">
    <source>
        <dbReference type="Proteomes" id="UP001169242"/>
    </source>
</evidence>
<proteinExistence type="predicted"/>
<keyword evidence="1" id="KW-0969">Cilium</keyword>
<gene>
    <name evidence="1" type="ORF">PBV87_03205</name>
</gene>
<dbReference type="InterPro" id="IPR036584">
    <property type="entry name" value="FliS_sf"/>
</dbReference>
<dbReference type="Pfam" id="PF02561">
    <property type="entry name" value="FliS"/>
    <property type="match status" value="1"/>
</dbReference>
<name>A0AA42DK98_9FIRM</name>